<dbReference type="Gene3D" id="3.40.109.10">
    <property type="entry name" value="NADH Oxidase"/>
    <property type="match status" value="1"/>
</dbReference>
<dbReference type="SUPFAM" id="SSF55469">
    <property type="entry name" value="FMN-dependent nitroreductase-like"/>
    <property type="match status" value="1"/>
</dbReference>
<dbReference type="CDD" id="cd20609">
    <property type="entry name" value="nitroreductase"/>
    <property type="match status" value="1"/>
</dbReference>
<accession>A0A0N7J704</accession>
<dbReference type="PANTHER" id="PTHR43673:SF2">
    <property type="entry name" value="NITROREDUCTASE"/>
    <property type="match status" value="1"/>
</dbReference>
<reference evidence="7 8" key="2">
    <citation type="journal article" date="2016" name="Genome Biol. Evol.">
        <title>Extensive mobilome-driven genome diversification in mouse gut-associated Bacteroides vulgatus mpk.</title>
        <authorList>
            <person name="Lange A."/>
            <person name="Beier S."/>
            <person name="Steimle A."/>
            <person name="Autenrieth I.B."/>
            <person name="Huson D.H."/>
            <person name="Frick J.S."/>
        </authorList>
    </citation>
    <scope>NUCLEOTIDE SEQUENCE [LARGE SCALE GENOMIC DNA]</scope>
    <source>
        <strain evidence="8">mpk</strain>
    </source>
</reference>
<keyword evidence="3" id="KW-0285">Flavoprotein</keyword>
<keyword evidence="4" id="KW-0288">FMN</keyword>
<protein>
    <submittedName>
        <fullName evidence="7">Oxygen-insensitive NAD(P)H nitroreductase / Dihydropteridine reductase</fullName>
        <ecNumber evidence="7">1.5.1.34</ecNumber>
    </submittedName>
</protein>
<dbReference type="PANTHER" id="PTHR43673">
    <property type="entry name" value="NAD(P)H NITROREDUCTASE YDGI-RELATED"/>
    <property type="match status" value="1"/>
</dbReference>
<evidence type="ECO:0000256" key="3">
    <source>
        <dbReference type="ARBA" id="ARBA00022630"/>
    </source>
</evidence>
<evidence type="ECO:0000256" key="2">
    <source>
        <dbReference type="ARBA" id="ARBA00007118"/>
    </source>
</evidence>
<evidence type="ECO:0000259" key="6">
    <source>
        <dbReference type="Pfam" id="PF00881"/>
    </source>
</evidence>
<comment type="similarity">
    <text evidence="2">Belongs to the nitroreductase family.</text>
</comment>
<dbReference type="EC" id="1.5.1.34" evidence="7"/>
<proteinExistence type="inferred from homology"/>
<reference evidence="8" key="1">
    <citation type="submission" date="2015-10" db="EMBL/GenBank/DDBJ databases">
        <title>Extensive mobilome-driven genome diversification in gut-associated Bacteroides vulgatus mpk.</title>
        <authorList>
            <person name="Beier S."/>
            <person name="Lange A."/>
            <person name="Huson D.H."/>
            <person name="Frick J.-S."/>
            <person name="Autenrieth I.B."/>
        </authorList>
    </citation>
    <scope>NUCLEOTIDE SEQUENCE [LARGE SCALE GENOMIC DNA]</scope>
    <source>
        <strain evidence="8">mpk</strain>
    </source>
</reference>
<organism evidence="7 8">
    <name type="scientific">Phocaeicola vulgatus</name>
    <name type="common">Bacteroides vulgatus</name>
    <dbReference type="NCBI Taxonomy" id="821"/>
    <lineage>
        <taxon>Bacteria</taxon>
        <taxon>Pseudomonadati</taxon>
        <taxon>Bacteroidota</taxon>
        <taxon>Bacteroidia</taxon>
        <taxon>Bacteroidales</taxon>
        <taxon>Bacteroidaceae</taxon>
        <taxon>Phocaeicola</taxon>
    </lineage>
</organism>
<evidence type="ECO:0000256" key="5">
    <source>
        <dbReference type="ARBA" id="ARBA00023002"/>
    </source>
</evidence>
<gene>
    <name evidence="7" type="ORF">BvMPK_1204</name>
</gene>
<evidence type="ECO:0000256" key="4">
    <source>
        <dbReference type="ARBA" id="ARBA00022643"/>
    </source>
</evidence>
<sequence length="186" mass="21392">MYFFYRCKVTIFVCKLIIMLMNFLELVKARYSARKYANRPVEAEKLDYIMECVRFAPSAVNFQPWRFRIVTDEAVLKALYSCYKREWLATAPCIIVACVDHNESWHRRADNKDHADIDIAIAVEHLCLAAAEQGLGTCWVCNFDAPQCSEVLGLPENLEPAVLIPVGYAEDEPTEKKRKPLNEILL</sequence>
<feature type="domain" description="Nitroreductase" evidence="6">
    <location>
        <begin position="27"/>
        <end position="79"/>
    </location>
</feature>
<dbReference type="Pfam" id="PF00881">
    <property type="entry name" value="Nitroreductase"/>
    <property type="match status" value="2"/>
</dbReference>
<dbReference type="InterPro" id="IPR000415">
    <property type="entry name" value="Nitroreductase-like"/>
</dbReference>
<keyword evidence="5 7" id="KW-0560">Oxidoreductase</keyword>
<evidence type="ECO:0000313" key="8">
    <source>
        <dbReference type="Proteomes" id="UP000061587"/>
    </source>
</evidence>
<dbReference type="Proteomes" id="UP000061587">
    <property type="component" value="Chromosome"/>
</dbReference>
<feature type="domain" description="Nitroreductase" evidence="6">
    <location>
        <begin position="82"/>
        <end position="168"/>
    </location>
</feature>
<dbReference type="InterPro" id="IPR029479">
    <property type="entry name" value="Nitroreductase"/>
</dbReference>
<dbReference type="PATRIC" id="fig|821.40.peg.1432"/>
<dbReference type="GO" id="GO:0004155">
    <property type="term" value="F:6,7-dihydropteridine reductase activity"/>
    <property type="evidence" value="ECO:0007669"/>
    <property type="project" value="UniProtKB-EC"/>
</dbReference>
<dbReference type="EMBL" id="CP013020">
    <property type="protein sequence ID" value="ALK83818.1"/>
    <property type="molecule type" value="Genomic_DNA"/>
</dbReference>
<evidence type="ECO:0000256" key="1">
    <source>
        <dbReference type="ARBA" id="ARBA00001917"/>
    </source>
</evidence>
<evidence type="ECO:0000313" key="7">
    <source>
        <dbReference type="EMBL" id="ALK83818.1"/>
    </source>
</evidence>
<dbReference type="AlphaFoldDB" id="A0A0N7J704"/>
<comment type="cofactor">
    <cofactor evidence="1">
        <name>FMN</name>
        <dbReference type="ChEBI" id="CHEBI:58210"/>
    </cofactor>
</comment>
<name>A0A0N7J704_PHOVU</name>